<feature type="compositionally biased region" description="Basic and acidic residues" evidence="5">
    <location>
        <begin position="9"/>
        <end position="25"/>
    </location>
</feature>
<dbReference type="GO" id="GO:0005634">
    <property type="term" value="C:nucleus"/>
    <property type="evidence" value="ECO:0007669"/>
    <property type="project" value="UniProtKB-SubCell"/>
</dbReference>
<dbReference type="InterPro" id="IPR036388">
    <property type="entry name" value="WH-like_DNA-bd_sf"/>
</dbReference>
<dbReference type="GO" id="GO:0000978">
    <property type="term" value="F:RNA polymerase II cis-regulatory region sequence-specific DNA binding"/>
    <property type="evidence" value="ECO:0007669"/>
    <property type="project" value="TreeGrafter"/>
</dbReference>
<dbReference type="SMART" id="SM00339">
    <property type="entry name" value="FH"/>
    <property type="match status" value="1"/>
</dbReference>
<comment type="subcellular location">
    <subcellularLocation>
        <location evidence="1 4">Nucleus</location>
    </subcellularLocation>
</comment>
<dbReference type="PROSITE" id="PS00657">
    <property type="entry name" value="FORK_HEAD_1"/>
    <property type="match status" value="1"/>
</dbReference>
<accession>A0A7D9K7I9</accession>
<dbReference type="InterPro" id="IPR036390">
    <property type="entry name" value="WH_DNA-bd_sf"/>
</dbReference>
<dbReference type="OrthoDB" id="5402974at2759"/>
<name>A0A7D9K7I9_PARCT</name>
<dbReference type="GO" id="GO:0009653">
    <property type="term" value="P:anatomical structure morphogenesis"/>
    <property type="evidence" value="ECO:0007669"/>
    <property type="project" value="TreeGrafter"/>
</dbReference>
<dbReference type="PRINTS" id="PR00053">
    <property type="entry name" value="FORKHEAD"/>
</dbReference>
<dbReference type="GO" id="GO:0030154">
    <property type="term" value="P:cell differentiation"/>
    <property type="evidence" value="ECO:0007669"/>
    <property type="project" value="TreeGrafter"/>
</dbReference>
<dbReference type="PROSITE" id="PS00658">
    <property type="entry name" value="FORK_HEAD_2"/>
    <property type="match status" value="1"/>
</dbReference>
<gene>
    <name evidence="6" type="ORF">PACLA_8A025255</name>
</gene>
<feature type="region of interest" description="Disordered" evidence="5">
    <location>
        <begin position="283"/>
        <end position="306"/>
    </location>
</feature>
<dbReference type="InterPro" id="IPR018122">
    <property type="entry name" value="TF_fork_head_CS_1"/>
</dbReference>
<dbReference type="InterPro" id="IPR001766">
    <property type="entry name" value="Fork_head_dom"/>
</dbReference>
<dbReference type="Gene3D" id="1.10.10.10">
    <property type="entry name" value="Winged helix-like DNA-binding domain superfamily/Winged helix DNA-binding domain"/>
    <property type="match status" value="1"/>
</dbReference>
<dbReference type="AlphaFoldDB" id="A0A7D9K7I9"/>
<comment type="caution">
    <text evidence="6">The sequence shown here is derived from an EMBL/GenBank/DDBJ whole genome shotgun (WGS) entry which is preliminary data.</text>
</comment>
<feature type="compositionally biased region" description="Acidic residues" evidence="5">
    <location>
        <begin position="291"/>
        <end position="306"/>
    </location>
</feature>
<organism evidence="6 7">
    <name type="scientific">Paramuricea clavata</name>
    <name type="common">Red gorgonian</name>
    <name type="synonym">Violescent sea-whip</name>
    <dbReference type="NCBI Taxonomy" id="317549"/>
    <lineage>
        <taxon>Eukaryota</taxon>
        <taxon>Metazoa</taxon>
        <taxon>Cnidaria</taxon>
        <taxon>Anthozoa</taxon>
        <taxon>Octocorallia</taxon>
        <taxon>Malacalcyonacea</taxon>
        <taxon>Plexauridae</taxon>
        <taxon>Paramuricea</taxon>
    </lineage>
</organism>
<feature type="DNA-binding region" description="Fork-head" evidence="4">
    <location>
        <begin position="71"/>
        <end position="165"/>
    </location>
</feature>
<evidence type="ECO:0000256" key="4">
    <source>
        <dbReference type="PROSITE-ProRule" id="PRU00089"/>
    </source>
</evidence>
<keyword evidence="7" id="KW-1185">Reference proteome</keyword>
<dbReference type="Pfam" id="PF00250">
    <property type="entry name" value="Forkhead"/>
    <property type="match status" value="1"/>
</dbReference>
<dbReference type="InterPro" id="IPR030456">
    <property type="entry name" value="TF_fork_head_CS_2"/>
</dbReference>
<evidence type="ECO:0000313" key="7">
    <source>
        <dbReference type="Proteomes" id="UP001152795"/>
    </source>
</evidence>
<sequence>MSSDESSLDETRIETMIHRCKREPSEASPTISENGSENSFAFGSENSSENCYPSCMQVRTKRKRSKAPPGKPPYSYVALISMAITSSPRRKMTLSEINKFIADNFPYYVTCPLKWRNAIRHNLTLNDCFVKLPREPHDETKAHFWTIDPASESMFEDGSFRRRRKRFKREQDLDEILPALVERTNLPPKIAVPPQFFQPYPYPTVATLPANHSTPRRGFGINDILALPSVYGPTPYPVPTAQQMMPYLPPHYYMPYYSGMWAAYPSYPTTTNPVPYSYLYPRQQDSSEAQDYQETDYEQYENADEL</sequence>
<dbReference type="PROSITE" id="PS50039">
    <property type="entry name" value="FORK_HEAD_3"/>
    <property type="match status" value="1"/>
</dbReference>
<evidence type="ECO:0000256" key="1">
    <source>
        <dbReference type="ARBA" id="ARBA00004123"/>
    </source>
</evidence>
<keyword evidence="2 4" id="KW-0238">DNA-binding</keyword>
<dbReference type="GO" id="GO:0000981">
    <property type="term" value="F:DNA-binding transcription factor activity, RNA polymerase II-specific"/>
    <property type="evidence" value="ECO:0007669"/>
    <property type="project" value="TreeGrafter"/>
</dbReference>
<dbReference type="PANTHER" id="PTHR11829:SF343">
    <property type="entry name" value="FORK-HEAD DOMAIN-CONTAINING PROTEIN"/>
    <property type="match status" value="1"/>
</dbReference>
<dbReference type="SUPFAM" id="SSF46785">
    <property type="entry name" value="Winged helix' DNA-binding domain"/>
    <property type="match status" value="1"/>
</dbReference>
<dbReference type="PANTHER" id="PTHR11829">
    <property type="entry name" value="FORKHEAD BOX PROTEIN"/>
    <property type="match status" value="1"/>
</dbReference>
<dbReference type="FunFam" id="1.10.10.10:FF:000071">
    <property type="entry name" value="Forkhead box F1"/>
    <property type="match status" value="1"/>
</dbReference>
<keyword evidence="3 4" id="KW-0539">Nucleus</keyword>
<protein>
    <submittedName>
        <fullName evidence="6">Forkhead box E1</fullName>
    </submittedName>
</protein>
<dbReference type="EMBL" id="CACRXK020029831">
    <property type="protein sequence ID" value="CAB4042287.1"/>
    <property type="molecule type" value="Genomic_DNA"/>
</dbReference>
<dbReference type="InterPro" id="IPR050211">
    <property type="entry name" value="FOX_domain-containing"/>
</dbReference>
<reference evidence="6" key="1">
    <citation type="submission" date="2020-04" db="EMBL/GenBank/DDBJ databases">
        <authorList>
            <person name="Alioto T."/>
            <person name="Alioto T."/>
            <person name="Gomez Garrido J."/>
        </authorList>
    </citation>
    <scope>NUCLEOTIDE SEQUENCE</scope>
    <source>
        <strain evidence="6">A484AB</strain>
    </source>
</reference>
<evidence type="ECO:0000256" key="5">
    <source>
        <dbReference type="SAM" id="MobiDB-lite"/>
    </source>
</evidence>
<feature type="compositionally biased region" description="Polar residues" evidence="5">
    <location>
        <begin position="27"/>
        <end position="49"/>
    </location>
</feature>
<evidence type="ECO:0000313" key="6">
    <source>
        <dbReference type="EMBL" id="CAB4042287.1"/>
    </source>
</evidence>
<feature type="region of interest" description="Disordered" evidence="5">
    <location>
        <begin position="1"/>
        <end position="49"/>
    </location>
</feature>
<proteinExistence type="predicted"/>
<dbReference type="Proteomes" id="UP001152795">
    <property type="component" value="Unassembled WGS sequence"/>
</dbReference>
<evidence type="ECO:0000256" key="3">
    <source>
        <dbReference type="ARBA" id="ARBA00023242"/>
    </source>
</evidence>
<evidence type="ECO:0000256" key="2">
    <source>
        <dbReference type="ARBA" id="ARBA00023125"/>
    </source>
</evidence>